<dbReference type="Gene3D" id="3.40.1580.10">
    <property type="entry name" value="SMI1/KNR4-like"/>
    <property type="match status" value="1"/>
</dbReference>
<proteinExistence type="predicted"/>
<dbReference type="AlphaFoldDB" id="A0A841YH19"/>
<dbReference type="InterPro" id="IPR037883">
    <property type="entry name" value="Knr4/Smi1-like_sf"/>
</dbReference>
<feature type="domain" description="Knr4/Smi1-like" evidence="1">
    <location>
        <begin position="130"/>
        <end position="269"/>
    </location>
</feature>
<comment type="caution">
    <text evidence="2">The sequence shown here is derived from an EMBL/GenBank/DDBJ whole genome shotgun (WGS) entry which is preliminary data.</text>
</comment>
<organism evidence="2 3">
    <name type="scientific">Listeria fleischmannii</name>
    <dbReference type="NCBI Taxonomy" id="1069827"/>
    <lineage>
        <taxon>Bacteria</taxon>
        <taxon>Bacillati</taxon>
        <taxon>Bacillota</taxon>
        <taxon>Bacilli</taxon>
        <taxon>Bacillales</taxon>
        <taxon>Listeriaceae</taxon>
        <taxon>Listeria</taxon>
    </lineage>
</organism>
<reference evidence="2 3" key="1">
    <citation type="submission" date="2020-03" db="EMBL/GenBank/DDBJ databases">
        <title>Soil Listeria distribution.</title>
        <authorList>
            <person name="Liao J."/>
            <person name="Wiedmann M."/>
        </authorList>
    </citation>
    <scope>NUCLEOTIDE SEQUENCE [LARGE SCALE GENOMIC DNA]</scope>
    <source>
        <strain evidence="2 3">FSL L7-1645</strain>
    </source>
</reference>
<dbReference type="Proteomes" id="UP000571128">
    <property type="component" value="Unassembled WGS sequence"/>
</dbReference>
<protein>
    <submittedName>
        <fullName evidence="2">SMI1/KNR4 family protein</fullName>
    </submittedName>
</protein>
<dbReference type="SMART" id="SM00860">
    <property type="entry name" value="SMI1_KNR4"/>
    <property type="match status" value="1"/>
</dbReference>
<sequence length="275" mass="31506">MDTAKQLRKVLYYLDKEKEIEAIKTLDQILPVARNEGNKEIFVRAAVVLAEISYRRGERFFEMANNLAEVFQLNLDAIADSLHVEMKKANELQQLFSQYFEEEGKFFEGLDLKTFFNNSYGKDEYLDVYPTDEIIQEVETELGYKLPASYIYLMRHAQNGGIPFKESFPANEATSWAEDSIAITGIMGLGRLAACSLCGEFSSEFWESEWGYPKIGVSICDCPSAGHDMIFLDYRECGPDGEPSVVHVDQEANYKITFLAQNFERFIMGLYHNEF</sequence>
<gene>
    <name evidence="2" type="ORF">HB844_12170</name>
</gene>
<accession>A0A841YH19</accession>
<dbReference type="Pfam" id="PF14568">
    <property type="entry name" value="SUKH_6"/>
    <property type="match status" value="1"/>
</dbReference>
<dbReference type="SUPFAM" id="SSF160631">
    <property type="entry name" value="SMI1/KNR4-like"/>
    <property type="match status" value="1"/>
</dbReference>
<dbReference type="EMBL" id="JAARPY010000015">
    <property type="protein sequence ID" value="MBC1399631.1"/>
    <property type="molecule type" value="Genomic_DNA"/>
</dbReference>
<dbReference type="RefSeq" id="WP_185338731.1">
    <property type="nucleotide sequence ID" value="NZ_JAARPY010000015.1"/>
</dbReference>
<name>A0A841YH19_9LIST</name>
<dbReference type="InterPro" id="IPR018958">
    <property type="entry name" value="Knr4/Smi1-like_dom"/>
</dbReference>
<evidence type="ECO:0000259" key="1">
    <source>
        <dbReference type="SMART" id="SM00860"/>
    </source>
</evidence>
<evidence type="ECO:0000313" key="3">
    <source>
        <dbReference type="Proteomes" id="UP000571128"/>
    </source>
</evidence>
<evidence type="ECO:0000313" key="2">
    <source>
        <dbReference type="EMBL" id="MBC1399631.1"/>
    </source>
</evidence>